<dbReference type="GO" id="GO:0016740">
    <property type="term" value="F:transferase activity"/>
    <property type="evidence" value="ECO:0007669"/>
    <property type="project" value="UniProtKB-KW"/>
</dbReference>
<dbReference type="Pfam" id="PF01206">
    <property type="entry name" value="TusA"/>
    <property type="match status" value="1"/>
</dbReference>
<dbReference type="SUPFAM" id="SSF64307">
    <property type="entry name" value="SirA-like"/>
    <property type="match status" value="1"/>
</dbReference>
<gene>
    <name evidence="3" type="ORF">DFP76_105222</name>
</gene>
<evidence type="ECO:0000313" key="3">
    <source>
        <dbReference type="EMBL" id="RBO82749.1"/>
    </source>
</evidence>
<feature type="domain" description="UPF0033" evidence="2">
    <location>
        <begin position="11"/>
        <end position="79"/>
    </location>
</feature>
<evidence type="ECO:0000313" key="4">
    <source>
        <dbReference type="Proteomes" id="UP000252086"/>
    </source>
</evidence>
<dbReference type="PANTHER" id="PTHR33279:SF19">
    <property type="entry name" value="SSL1707 PROTEIN"/>
    <property type="match status" value="1"/>
</dbReference>
<dbReference type="InterPro" id="IPR001455">
    <property type="entry name" value="TusA-like"/>
</dbReference>
<dbReference type="OrthoDB" id="9797551at2"/>
<keyword evidence="3" id="KW-0808">Transferase</keyword>
<reference evidence="3 4" key="1">
    <citation type="submission" date="2018-06" db="EMBL/GenBank/DDBJ databases">
        <title>Genomic Encyclopedia of Type Strains, Phase III (KMG-III): the genomes of soil and plant-associated and newly described type strains.</title>
        <authorList>
            <person name="Whitman W."/>
        </authorList>
    </citation>
    <scope>NUCLEOTIDE SEQUENCE [LARGE SCALE GENOMIC DNA]</scope>
    <source>
        <strain evidence="3 4">CECT 7732</strain>
    </source>
</reference>
<proteinExistence type="inferred from homology"/>
<dbReference type="Proteomes" id="UP000252086">
    <property type="component" value="Unassembled WGS sequence"/>
</dbReference>
<protein>
    <submittedName>
        <fullName evidence="3">TusA-related sulfurtransferase</fullName>
    </submittedName>
</protein>
<name>A0A366CZS7_9GAMM</name>
<comment type="caution">
    <text evidence="3">The sequence shown here is derived from an EMBL/GenBank/DDBJ whole genome shotgun (WGS) entry which is preliminary data.</text>
</comment>
<dbReference type="AlphaFoldDB" id="A0A366CZS7"/>
<keyword evidence="4" id="KW-1185">Reference proteome</keyword>
<accession>A0A366CZS7</accession>
<dbReference type="EMBL" id="QNRF01000005">
    <property type="protein sequence ID" value="RBO82749.1"/>
    <property type="molecule type" value="Genomic_DNA"/>
</dbReference>
<dbReference type="InterPro" id="IPR036868">
    <property type="entry name" value="TusA-like_sf"/>
</dbReference>
<dbReference type="PANTHER" id="PTHR33279">
    <property type="entry name" value="SULFUR CARRIER PROTEIN YEDF-RELATED"/>
    <property type="match status" value="1"/>
</dbReference>
<sequence>MIEHSSQYDVILDAREDRCPMPLLKVKLALSKMQSGQVLSVTTCDSGSLKDIPQYLDLQGHSLLSLSDDKNEFCFIIQKDSIDTPC</sequence>
<dbReference type="RefSeq" id="WP_113874700.1">
    <property type="nucleotide sequence ID" value="NZ_QNRF01000005.1"/>
</dbReference>
<organism evidence="3 4">
    <name type="scientific">Marinomonas aquiplantarum</name>
    <dbReference type="NCBI Taxonomy" id="491951"/>
    <lineage>
        <taxon>Bacteria</taxon>
        <taxon>Pseudomonadati</taxon>
        <taxon>Pseudomonadota</taxon>
        <taxon>Gammaproteobacteria</taxon>
        <taxon>Oceanospirillales</taxon>
        <taxon>Oceanospirillaceae</taxon>
        <taxon>Marinomonas</taxon>
    </lineage>
</organism>
<dbReference type="CDD" id="cd00291">
    <property type="entry name" value="SirA_YedF_YeeD"/>
    <property type="match status" value="1"/>
</dbReference>
<dbReference type="Gene3D" id="3.30.110.40">
    <property type="entry name" value="TusA-like domain"/>
    <property type="match status" value="1"/>
</dbReference>
<evidence type="ECO:0000259" key="2">
    <source>
        <dbReference type="Pfam" id="PF01206"/>
    </source>
</evidence>
<comment type="similarity">
    <text evidence="1">Belongs to the sulfur carrier protein TusA family.</text>
</comment>
<evidence type="ECO:0000256" key="1">
    <source>
        <dbReference type="ARBA" id="ARBA00008984"/>
    </source>
</evidence>